<keyword evidence="6 9" id="KW-0472">Membrane</keyword>
<keyword evidence="7" id="KW-0413">Isomerase</keyword>
<evidence type="ECO:0000256" key="6">
    <source>
        <dbReference type="ARBA" id="ARBA00023136"/>
    </source>
</evidence>
<keyword evidence="4" id="KW-0125">Carotenoid biosynthesis</keyword>
<accession>A0A2K9D6T4</accession>
<evidence type="ECO:0000256" key="4">
    <source>
        <dbReference type="ARBA" id="ARBA00022746"/>
    </source>
</evidence>
<evidence type="ECO:0000313" key="10">
    <source>
        <dbReference type="EMBL" id="AUG29335.1"/>
    </source>
</evidence>
<keyword evidence="3 9" id="KW-0812">Transmembrane</keyword>
<evidence type="ECO:0000256" key="7">
    <source>
        <dbReference type="ARBA" id="ARBA00023235"/>
    </source>
</evidence>
<dbReference type="Proteomes" id="UP000233276">
    <property type="component" value="Chromosome"/>
</dbReference>
<dbReference type="InterPro" id="IPR017825">
    <property type="entry name" value="Lycopene_cyclase_dom"/>
</dbReference>
<name>A0A2K9D6T4_9MICO</name>
<keyword evidence="5 9" id="KW-1133">Transmembrane helix</keyword>
<comment type="subcellular location">
    <subcellularLocation>
        <location evidence="1">Membrane</location>
        <topology evidence="1">Multi-pass membrane protein</topology>
    </subcellularLocation>
</comment>
<dbReference type="NCBIfam" id="TIGR03462">
    <property type="entry name" value="CarR_dom_SF"/>
    <property type="match status" value="1"/>
</dbReference>
<dbReference type="GO" id="GO:0045436">
    <property type="term" value="F:lycopene beta cyclase activity"/>
    <property type="evidence" value="ECO:0007669"/>
    <property type="project" value="UniProtKB-ARBA"/>
</dbReference>
<feature type="compositionally biased region" description="Basic and acidic residues" evidence="8">
    <location>
        <begin position="110"/>
        <end position="121"/>
    </location>
</feature>
<dbReference type="KEGG" id="mhos:CXR34_07595"/>
<feature type="transmembrane region" description="Helical" evidence="9">
    <location>
        <begin position="44"/>
        <end position="67"/>
    </location>
</feature>
<gene>
    <name evidence="10" type="ORF">CXR34_07595</name>
</gene>
<evidence type="ECO:0000256" key="8">
    <source>
        <dbReference type="SAM" id="MobiDB-lite"/>
    </source>
</evidence>
<dbReference type="AlphaFoldDB" id="A0A2K9D6T4"/>
<feature type="transmembrane region" description="Helical" evidence="9">
    <location>
        <begin position="87"/>
        <end position="104"/>
    </location>
</feature>
<reference evidence="10 11" key="1">
    <citation type="submission" date="2017-12" db="EMBL/GenBank/DDBJ databases">
        <title>Isolation and characterization of estrogens degradatiion strain Microbacterium hominis SJTG1.</title>
        <authorList>
            <person name="Xiong W."/>
            <person name="Yin C."/>
            <person name="Zheng D."/>
            <person name="Liang R."/>
        </authorList>
    </citation>
    <scope>NUCLEOTIDE SEQUENCE [LARGE SCALE GENOMIC DNA]</scope>
    <source>
        <strain evidence="10 11">SJTG1</strain>
    </source>
</reference>
<dbReference type="EMBL" id="CP025299">
    <property type="protein sequence ID" value="AUG29335.1"/>
    <property type="molecule type" value="Genomic_DNA"/>
</dbReference>
<comment type="pathway">
    <text evidence="2">Carotenoid biosynthesis.</text>
</comment>
<evidence type="ECO:0000256" key="1">
    <source>
        <dbReference type="ARBA" id="ARBA00004141"/>
    </source>
</evidence>
<evidence type="ECO:0000256" key="9">
    <source>
        <dbReference type="SAM" id="Phobius"/>
    </source>
</evidence>
<dbReference type="GO" id="GO:0016020">
    <property type="term" value="C:membrane"/>
    <property type="evidence" value="ECO:0007669"/>
    <property type="project" value="UniProtKB-SubCell"/>
</dbReference>
<organism evidence="10 11">
    <name type="scientific">Microbacterium hominis</name>
    <dbReference type="NCBI Taxonomy" id="162426"/>
    <lineage>
        <taxon>Bacteria</taxon>
        <taxon>Bacillati</taxon>
        <taxon>Actinomycetota</taxon>
        <taxon>Actinomycetes</taxon>
        <taxon>Micrococcales</taxon>
        <taxon>Microbacteriaceae</taxon>
        <taxon>Microbacterium</taxon>
    </lineage>
</organism>
<feature type="transmembrane region" description="Helical" evidence="9">
    <location>
        <begin position="6"/>
        <end position="23"/>
    </location>
</feature>
<proteinExistence type="predicted"/>
<feature type="region of interest" description="Disordered" evidence="8">
    <location>
        <begin position="110"/>
        <end position="132"/>
    </location>
</feature>
<sequence>MPGAYLLVLLVSIGGVMALDARLRLALWPRRGDGGDRLRARNAGAIVVGTAFFLVWDAVGIATGVFVKGDSPYLLGVDLAPHLPIEEPLFLAFLCYLALTVHAADRRFADRAHSGPPEARRPPGARDPGRSS</sequence>
<dbReference type="RefSeq" id="WP_101306083.1">
    <property type="nucleotide sequence ID" value="NZ_CP025299.1"/>
</dbReference>
<dbReference type="GO" id="GO:0016872">
    <property type="term" value="F:intramolecular lyase activity"/>
    <property type="evidence" value="ECO:0007669"/>
    <property type="project" value="InterPro"/>
</dbReference>
<dbReference type="GO" id="GO:0016117">
    <property type="term" value="P:carotenoid biosynthetic process"/>
    <property type="evidence" value="ECO:0007669"/>
    <property type="project" value="UniProtKB-KW"/>
</dbReference>
<evidence type="ECO:0000256" key="5">
    <source>
        <dbReference type="ARBA" id="ARBA00022989"/>
    </source>
</evidence>
<evidence type="ECO:0000256" key="3">
    <source>
        <dbReference type="ARBA" id="ARBA00022692"/>
    </source>
</evidence>
<evidence type="ECO:0000313" key="11">
    <source>
        <dbReference type="Proteomes" id="UP000233276"/>
    </source>
</evidence>
<evidence type="ECO:0000256" key="2">
    <source>
        <dbReference type="ARBA" id="ARBA00004829"/>
    </source>
</evidence>
<protein>
    <submittedName>
        <fullName evidence="10">Lycopene cyclase domain-containing protein</fullName>
    </submittedName>
</protein>